<sequence length="304" mass="31422">MQHARPTPARDPESLPRMPAWVTRGGGQSAEDVAFRSGAALATLDLVAGSAEIPLGLLRDRLALAAAEACVARAGRPERARDLRDAVHLLRPGGAPGPAGAVFALWRRAVRVPLCPGLAGLRRLVPEAAGAAMSADAAGQGAVTGAAAVLAAVLPARPQEEDAALILADATLAHALGWPHMLPLLATGLKRRDLALTGADLHRACHRAALSGAVVAHRTALDLARRAAHLRAVAPRLRAKGAAAAVALFLAEDALAPGLALSPVVRGSRVSMSDRAARRLCDRLVALGALRELTGRPEFRLYGL</sequence>
<dbReference type="AlphaFoldDB" id="A0A4R2PWK4"/>
<keyword evidence="3" id="KW-1185">Reference proteome</keyword>
<protein>
    <submittedName>
        <fullName evidence="2">Uncharacterized protein DUF1403</fullName>
    </submittedName>
</protein>
<dbReference type="EMBL" id="SLXP01000011">
    <property type="protein sequence ID" value="TCP39548.1"/>
    <property type="molecule type" value="Genomic_DNA"/>
</dbReference>
<accession>A0A4R2PWK4</accession>
<reference evidence="2 3" key="1">
    <citation type="submission" date="2019-03" db="EMBL/GenBank/DDBJ databases">
        <title>Genomic Encyclopedia of Type Strains, Phase IV (KMG-IV): sequencing the most valuable type-strain genomes for metagenomic binning, comparative biology and taxonomic classification.</title>
        <authorList>
            <person name="Goeker M."/>
        </authorList>
    </citation>
    <scope>NUCLEOTIDE SEQUENCE [LARGE SCALE GENOMIC DNA]</scope>
    <source>
        <strain evidence="2 3">DSM 18063</strain>
    </source>
</reference>
<evidence type="ECO:0000256" key="1">
    <source>
        <dbReference type="SAM" id="MobiDB-lite"/>
    </source>
</evidence>
<organism evidence="2 3">
    <name type="scientific">Rhodovulum marinum</name>
    <dbReference type="NCBI Taxonomy" id="320662"/>
    <lineage>
        <taxon>Bacteria</taxon>
        <taxon>Pseudomonadati</taxon>
        <taxon>Pseudomonadota</taxon>
        <taxon>Alphaproteobacteria</taxon>
        <taxon>Rhodobacterales</taxon>
        <taxon>Paracoccaceae</taxon>
        <taxon>Rhodovulum</taxon>
    </lineage>
</organism>
<dbReference type="RefSeq" id="WP_132464370.1">
    <property type="nucleotide sequence ID" value="NZ_SLXP01000011.1"/>
</dbReference>
<name>A0A4R2PWK4_9RHOB</name>
<feature type="region of interest" description="Disordered" evidence="1">
    <location>
        <begin position="1"/>
        <end position="23"/>
    </location>
</feature>
<gene>
    <name evidence="2" type="ORF">EV662_11128</name>
</gene>
<dbReference type="Proteomes" id="UP000294835">
    <property type="component" value="Unassembled WGS sequence"/>
</dbReference>
<evidence type="ECO:0000313" key="3">
    <source>
        <dbReference type="Proteomes" id="UP000294835"/>
    </source>
</evidence>
<dbReference type="InterPro" id="IPR009843">
    <property type="entry name" value="DUF1403"/>
</dbReference>
<proteinExistence type="predicted"/>
<dbReference type="Pfam" id="PF07183">
    <property type="entry name" value="DUF1403"/>
    <property type="match status" value="1"/>
</dbReference>
<dbReference type="OrthoDB" id="7865302at2"/>
<evidence type="ECO:0000313" key="2">
    <source>
        <dbReference type="EMBL" id="TCP39548.1"/>
    </source>
</evidence>
<comment type="caution">
    <text evidence="2">The sequence shown here is derived from an EMBL/GenBank/DDBJ whole genome shotgun (WGS) entry which is preliminary data.</text>
</comment>